<dbReference type="Gene3D" id="1.20.120.1080">
    <property type="match status" value="1"/>
</dbReference>
<keyword evidence="8 15" id="KW-0862">Zinc</keyword>
<feature type="compositionally biased region" description="Low complexity" evidence="16">
    <location>
        <begin position="28"/>
        <end position="48"/>
    </location>
</feature>
<dbReference type="InterPro" id="IPR059023">
    <property type="entry name" value="RNA_hel_CTD"/>
</dbReference>
<keyword evidence="9" id="KW-0067">ATP-binding</keyword>
<dbReference type="InterPro" id="IPR014001">
    <property type="entry name" value="Helicase_ATP-bd"/>
</dbReference>
<dbReference type="EC" id="3.6.4.13" evidence="2"/>
<dbReference type="CDD" id="cd17917">
    <property type="entry name" value="DEXHc_RHA-like"/>
    <property type="match status" value="1"/>
</dbReference>
<dbReference type="InterPro" id="IPR011709">
    <property type="entry name" value="DEAD-box_helicase_OB_fold"/>
</dbReference>
<feature type="zinc finger region" description="C3H1-type" evidence="15">
    <location>
        <begin position="242"/>
        <end position="269"/>
    </location>
</feature>
<evidence type="ECO:0000256" key="8">
    <source>
        <dbReference type="ARBA" id="ARBA00022833"/>
    </source>
</evidence>
<dbReference type="SUPFAM" id="SSF52540">
    <property type="entry name" value="P-loop containing nucleoside triphosphate hydrolases"/>
    <property type="match status" value="1"/>
</dbReference>
<evidence type="ECO:0000256" key="4">
    <source>
        <dbReference type="ARBA" id="ARBA00022741"/>
    </source>
</evidence>
<evidence type="ECO:0000256" key="11">
    <source>
        <dbReference type="ARBA" id="ARBA00047984"/>
    </source>
</evidence>
<dbReference type="Pfam" id="PF05773">
    <property type="entry name" value="RWD"/>
    <property type="match status" value="1"/>
</dbReference>
<proteinExistence type="inferred from homology"/>
<dbReference type="PANTHER" id="PTHR18934">
    <property type="entry name" value="ATP-DEPENDENT RNA HELICASE"/>
    <property type="match status" value="1"/>
</dbReference>
<feature type="region of interest" description="Disordered" evidence="16">
    <location>
        <begin position="11"/>
        <end position="51"/>
    </location>
</feature>
<dbReference type="InterPro" id="IPR027417">
    <property type="entry name" value="P-loop_NTPase"/>
</dbReference>
<gene>
    <name evidence="21" type="primary">DHX57_0</name>
    <name evidence="21" type="ORF">g.58997</name>
</gene>
<feature type="domain" description="C3H1-type" evidence="17">
    <location>
        <begin position="242"/>
        <end position="269"/>
    </location>
</feature>
<evidence type="ECO:0000256" key="3">
    <source>
        <dbReference type="ARBA" id="ARBA00022723"/>
    </source>
</evidence>
<dbReference type="InterPro" id="IPR048333">
    <property type="entry name" value="HA2_WH"/>
</dbReference>
<dbReference type="PROSITE" id="PS50103">
    <property type="entry name" value="ZF_C3H1"/>
    <property type="match status" value="1"/>
</dbReference>
<dbReference type="Pfam" id="PF04408">
    <property type="entry name" value="WHD_HA2"/>
    <property type="match status" value="1"/>
</dbReference>
<sequence>MDHLSVQLMDDMVLEPKRQSNISNNDVQRPSKSPQKSSKSDVSSQSKPSLHRKVELQTLRISDESERELYETLKQIYGESFKLSDASEYQNKKTNLGKQYWMERGDLVIRGVIDYSSREATPKTQAQLTKHFAMSRLESYSYHSLHCSEALEHVQGDVGKALEILFEKYYKVDRLSKICDTQDYDVNDLLNAREDEKSALEAIYGESFAQKIKDQLWTITLKLDYLIDSSDEEVVLEKKPQAVNKNVCRLFLTGKCRFGMKCRFLHQQPEPIKESKKSFKQDSSFTLEIRFPEDSKYPYEAPYFYLYKTDLSYPSELFLIICKKLYEDATLRAVTGEHCIFELISILENSEEMKYYLENAQPNFLSKHDSIFSKNTDNNFKNLATHHQKGSTNRSNKNKISMEEIQRQDDTICQKFMEKMKNPRYLKMKELRRKLPAWSMMTELIETIDQNQVTIISGETGCGKSTQVPQFILDDWIINRNTNSNHIEIICTQPRRISAIGVADRVAAERDENLGQTIGYQIALESKMSLWTRLTFCTTGILLQRLTSDAQLKSITHVIVDEVHERSSDSDFLLMLLREILPHRSDLKIVLMSATLKAESFANYFKGAPILNIPGRTFPVKQIFLEEIVETIDYVFEENSEYARKVKGGWERVEIELASADIASLSSVSPKDTVLDSNLNLAQLIGRYPGLSMRTYKNLYVMDPEKINYDLLEKILEWIIDGDHDYPREGSILVFLPGLAEITTLKDALNHNSVLSSQTGRTKILLLHSSLSSEEQNLVFQKVHSRVRKIVLSTNIAETSVTIDDCVFVVDTGRMKETRFHSNQNMASLDTCWVSRANAMQRKGRAGRVMPGVCIHVYTSHKLQHHLLPQPIPEILRIPLEPVLLKILKMNPEDDVNVYKILSKILEPPQEQSISDSVVRLQDVGAVNSKLQLTPLGHHLATLPVDVRIGKLILYGVVFCCLDSALTIAACLSHKSPFSYSFDKRREIEAKRKEFTVAFSDQLTILKAYKKWIEVSARGFKVGLAFARENYLSVRTLQTLADIKHQFLNLLIGIGFIPVDVKERTTGVDRILELTGSELNANNENFKLLQGLLCAALYPNVVRISTPEKSFQVQSSGAIPRQPKPEELRLETKNDGRVFIHPSSVNFSIGHFPSPYLAFQEKVKTSKVYIRDISMVSMLPLVLFSGYGVNIEQHNGTYILSLADGWILFKVETHTVAQLLKNMRAELVKLLELKMQDPLLNLLNHQNGRKIIATIINVLTKD</sequence>
<evidence type="ECO:0000256" key="6">
    <source>
        <dbReference type="ARBA" id="ARBA00022801"/>
    </source>
</evidence>
<dbReference type="SMART" id="SM00487">
    <property type="entry name" value="DEXDc"/>
    <property type="match status" value="1"/>
</dbReference>
<dbReference type="Pfam" id="PF07717">
    <property type="entry name" value="OB_NTP_bind"/>
    <property type="match status" value="1"/>
</dbReference>
<dbReference type="Pfam" id="PF00271">
    <property type="entry name" value="Helicase_C"/>
    <property type="match status" value="1"/>
</dbReference>
<organism evidence="21">
    <name type="scientific">Fopius arisanus</name>
    <dbReference type="NCBI Taxonomy" id="64838"/>
    <lineage>
        <taxon>Eukaryota</taxon>
        <taxon>Metazoa</taxon>
        <taxon>Ecdysozoa</taxon>
        <taxon>Arthropoda</taxon>
        <taxon>Hexapoda</taxon>
        <taxon>Insecta</taxon>
        <taxon>Pterygota</taxon>
        <taxon>Neoptera</taxon>
        <taxon>Endopterygota</taxon>
        <taxon>Hymenoptera</taxon>
        <taxon>Apocrita</taxon>
        <taxon>Ichneumonoidea</taxon>
        <taxon>Braconidae</taxon>
        <taxon>Opiinae</taxon>
        <taxon>Fopius</taxon>
    </lineage>
</organism>
<dbReference type="Pfam" id="PF00270">
    <property type="entry name" value="DEAD"/>
    <property type="match status" value="1"/>
</dbReference>
<evidence type="ECO:0000256" key="7">
    <source>
        <dbReference type="ARBA" id="ARBA00022806"/>
    </source>
</evidence>
<dbReference type="Pfam" id="PF26026">
    <property type="entry name" value="RNA_hel_CTD"/>
    <property type="match status" value="1"/>
</dbReference>
<dbReference type="SMART" id="SM00847">
    <property type="entry name" value="HA2"/>
    <property type="match status" value="1"/>
</dbReference>
<dbReference type="Gene3D" id="3.10.110.10">
    <property type="entry name" value="Ubiquitin Conjugating Enzyme"/>
    <property type="match status" value="1"/>
</dbReference>
<dbReference type="GO" id="GO:0008270">
    <property type="term" value="F:zinc ion binding"/>
    <property type="evidence" value="ECO:0007669"/>
    <property type="project" value="UniProtKB-KW"/>
</dbReference>
<keyword evidence="5 15" id="KW-0863">Zinc-finger</keyword>
<evidence type="ECO:0000256" key="16">
    <source>
        <dbReference type="SAM" id="MobiDB-lite"/>
    </source>
</evidence>
<evidence type="ECO:0000256" key="10">
    <source>
        <dbReference type="ARBA" id="ARBA00023054"/>
    </source>
</evidence>
<evidence type="ECO:0000256" key="14">
    <source>
        <dbReference type="ARBA" id="ARBA00083389"/>
    </source>
</evidence>
<reference evidence="21" key="1">
    <citation type="submission" date="2015-01" db="EMBL/GenBank/DDBJ databases">
        <title>Transcriptome Assembly of Fopius arisanus.</title>
        <authorList>
            <person name="Geib S."/>
        </authorList>
    </citation>
    <scope>NUCLEOTIDE SEQUENCE</scope>
</reference>
<evidence type="ECO:0000256" key="2">
    <source>
        <dbReference type="ARBA" id="ARBA00012552"/>
    </source>
</evidence>
<dbReference type="GO" id="GO:0003723">
    <property type="term" value="F:RNA binding"/>
    <property type="evidence" value="ECO:0007669"/>
    <property type="project" value="TreeGrafter"/>
</dbReference>
<feature type="domain" description="Helicase ATP-binding" evidence="19">
    <location>
        <begin position="445"/>
        <end position="614"/>
    </location>
</feature>
<dbReference type="GO" id="GO:0003724">
    <property type="term" value="F:RNA helicase activity"/>
    <property type="evidence" value="ECO:0007669"/>
    <property type="project" value="UniProtKB-EC"/>
</dbReference>
<evidence type="ECO:0000256" key="9">
    <source>
        <dbReference type="ARBA" id="ARBA00022840"/>
    </source>
</evidence>
<dbReference type="FunFam" id="3.40.50.300:FF:000325">
    <property type="entry name" value="ATP-dependent RNA helicase DHX29"/>
    <property type="match status" value="1"/>
</dbReference>
<evidence type="ECO:0000256" key="5">
    <source>
        <dbReference type="ARBA" id="ARBA00022771"/>
    </source>
</evidence>
<dbReference type="GO" id="GO:0005524">
    <property type="term" value="F:ATP binding"/>
    <property type="evidence" value="ECO:0007669"/>
    <property type="project" value="UniProtKB-KW"/>
</dbReference>
<dbReference type="CDD" id="cd18791">
    <property type="entry name" value="SF2_C_RHA"/>
    <property type="match status" value="1"/>
</dbReference>
<dbReference type="InterPro" id="IPR007502">
    <property type="entry name" value="Helicase-assoc_dom"/>
</dbReference>
<dbReference type="FunFam" id="1.20.120.1080:FF:000002">
    <property type="entry name" value="Putative ATP-dependent RNA helicase DHX36"/>
    <property type="match status" value="1"/>
</dbReference>
<evidence type="ECO:0000259" key="20">
    <source>
        <dbReference type="PROSITE" id="PS51194"/>
    </source>
</evidence>
<protein>
    <recommendedName>
        <fullName evidence="13">Putative ATP-dependent RNA helicase DHX57</fullName>
        <ecNumber evidence="2">3.6.4.13</ecNumber>
    </recommendedName>
    <alternativeName>
        <fullName evidence="14">DEAH box protein 57</fullName>
    </alternativeName>
</protein>
<dbReference type="GO" id="GO:0016787">
    <property type="term" value="F:hydrolase activity"/>
    <property type="evidence" value="ECO:0007669"/>
    <property type="project" value="UniProtKB-KW"/>
</dbReference>
<dbReference type="Pfam" id="PF21010">
    <property type="entry name" value="HA2_C"/>
    <property type="match status" value="1"/>
</dbReference>
<dbReference type="InterPro" id="IPR001650">
    <property type="entry name" value="Helicase_C-like"/>
</dbReference>
<dbReference type="AlphaFoldDB" id="A0A0C9QYM5"/>
<dbReference type="Gene3D" id="3.40.50.300">
    <property type="entry name" value="P-loop containing nucleotide triphosphate hydrolases"/>
    <property type="match status" value="2"/>
</dbReference>
<dbReference type="PROSITE" id="PS51194">
    <property type="entry name" value="HELICASE_CTER"/>
    <property type="match status" value="1"/>
</dbReference>
<dbReference type="InterPro" id="IPR011545">
    <property type="entry name" value="DEAD/DEAH_box_helicase_dom"/>
</dbReference>
<dbReference type="EMBL" id="GBYB01008904">
    <property type="protein sequence ID" value="JAG78671.1"/>
    <property type="molecule type" value="Transcribed_RNA"/>
</dbReference>
<evidence type="ECO:0000313" key="21">
    <source>
        <dbReference type="EMBL" id="JAG78671.1"/>
    </source>
</evidence>
<comment type="function">
    <text evidence="12">Probable ATP-binding RNA helicase.</text>
</comment>
<evidence type="ECO:0000256" key="13">
    <source>
        <dbReference type="ARBA" id="ARBA00071682"/>
    </source>
</evidence>
<feature type="domain" description="Helicase C-terminal" evidence="20">
    <location>
        <begin position="711"/>
        <end position="891"/>
    </location>
</feature>
<feature type="domain" description="RWD" evidence="18">
    <location>
        <begin position="195"/>
        <end position="354"/>
    </location>
</feature>
<keyword evidence="4" id="KW-0547">Nucleotide-binding</keyword>
<name>A0A0C9QYM5_9HYME</name>
<evidence type="ECO:0000256" key="12">
    <source>
        <dbReference type="ARBA" id="ARBA00057709"/>
    </source>
</evidence>
<evidence type="ECO:0000259" key="19">
    <source>
        <dbReference type="PROSITE" id="PS51192"/>
    </source>
</evidence>
<accession>A0A0C9QYM5</accession>
<dbReference type="PANTHER" id="PTHR18934:SF145">
    <property type="entry name" value="ATP-DEPENDENT RNA HELICASE DHX57-RELATED"/>
    <property type="match status" value="1"/>
</dbReference>
<evidence type="ECO:0000256" key="15">
    <source>
        <dbReference type="PROSITE-ProRule" id="PRU00723"/>
    </source>
</evidence>
<comment type="similarity">
    <text evidence="1">Belongs to the DEAD box helicase family. DEAH subfamily.</text>
</comment>
<dbReference type="InterPro" id="IPR006575">
    <property type="entry name" value="RWD_dom"/>
</dbReference>
<dbReference type="InterPro" id="IPR000571">
    <property type="entry name" value="Znf_CCCH"/>
</dbReference>
<dbReference type="FunFam" id="3.40.50.300:FF:000284">
    <property type="entry name" value="probable ATP-dependent RNA helicase YTHDC2"/>
    <property type="match status" value="1"/>
</dbReference>
<keyword evidence="3 15" id="KW-0479">Metal-binding</keyword>
<dbReference type="PROSITE" id="PS50908">
    <property type="entry name" value="RWD"/>
    <property type="match status" value="1"/>
</dbReference>
<comment type="catalytic activity">
    <reaction evidence="11">
        <text>ATP + H2O = ADP + phosphate + H(+)</text>
        <dbReference type="Rhea" id="RHEA:13065"/>
        <dbReference type="ChEBI" id="CHEBI:15377"/>
        <dbReference type="ChEBI" id="CHEBI:15378"/>
        <dbReference type="ChEBI" id="CHEBI:30616"/>
        <dbReference type="ChEBI" id="CHEBI:43474"/>
        <dbReference type="ChEBI" id="CHEBI:456216"/>
        <dbReference type="EC" id="3.6.4.13"/>
    </reaction>
</comment>
<dbReference type="SMART" id="SM00490">
    <property type="entry name" value="HELICc"/>
    <property type="match status" value="1"/>
</dbReference>
<keyword evidence="10" id="KW-0175">Coiled coil</keyword>
<keyword evidence="6" id="KW-0378">Hydrolase</keyword>
<evidence type="ECO:0000256" key="1">
    <source>
        <dbReference type="ARBA" id="ARBA00008792"/>
    </source>
</evidence>
<evidence type="ECO:0000259" key="17">
    <source>
        <dbReference type="PROSITE" id="PS50103"/>
    </source>
</evidence>
<evidence type="ECO:0000259" key="18">
    <source>
        <dbReference type="PROSITE" id="PS50908"/>
    </source>
</evidence>
<dbReference type="InterPro" id="IPR016135">
    <property type="entry name" value="UBQ-conjugating_enzyme/RWD"/>
</dbReference>
<dbReference type="PROSITE" id="PS51192">
    <property type="entry name" value="HELICASE_ATP_BIND_1"/>
    <property type="match status" value="1"/>
</dbReference>
<dbReference type="SUPFAM" id="SSF54495">
    <property type="entry name" value="UBC-like"/>
    <property type="match status" value="1"/>
</dbReference>
<keyword evidence="7" id="KW-0347">Helicase</keyword>